<dbReference type="InterPro" id="IPR011004">
    <property type="entry name" value="Trimer_LpxA-like_sf"/>
</dbReference>
<dbReference type="RefSeq" id="WP_174399962.1">
    <property type="nucleotide sequence ID" value="NZ_VBSB01000015.1"/>
</dbReference>
<evidence type="ECO:0008006" key="3">
    <source>
        <dbReference type="Google" id="ProtNLM"/>
    </source>
</evidence>
<accession>A0ABX2JZQ2</accession>
<dbReference type="EMBL" id="VBSB01000015">
    <property type="protein sequence ID" value="NTY62227.1"/>
    <property type="molecule type" value="Genomic_DNA"/>
</dbReference>
<dbReference type="SUPFAM" id="SSF51161">
    <property type="entry name" value="Trimeric LpxA-like enzymes"/>
    <property type="match status" value="1"/>
</dbReference>
<dbReference type="Proteomes" id="UP000708347">
    <property type="component" value="Unassembled WGS sequence"/>
</dbReference>
<evidence type="ECO:0000313" key="1">
    <source>
        <dbReference type="EMBL" id="NTY62227.1"/>
    </source>
</evidence>
<name>A0ABX2JZQ2_9MYCO</name>
<gene>
    <name evidence="1" type="ORF">FEG63_22045</name>
</gene>
<organism evidence="1 2">
    <name type="scientific">Mycolicibacterium sphagni</name>
    <dbReference type="NCBI Taxonomy" id="1786"/>
    <lineage>
        <taxon>Bacteria</taxon>
        <taxon>Bacillati</taxon>
        <taxon>Actinomycetota</taxon>
        <taxon>Actinomycetes</taxon>
        <taxon>Mycobacteriales</taxon>
        <taxon>Mycobacteriaceae</taxon>
        <taxon>Mycolicibacterium</taxon>
    </lineage>
</organism>
<sequence>MRSVLVLVIGLLPASSWKNRLLNLLGHNIDPTASIAPVLILGRTRLIVGPAATIGPLNAFRNISTTRIGAACEIGQLNWFTAAPFIVDGSPNPDAAIFEMGEAASLTNRHYIDAGGGVFLGAYSLVAGVRSTFMTHWVDVVSNTMNTKPIRIGARSMVASNCQLLPGAVVPDRSIVAMGSTVVTALRGEEQLFTGTPAKPKKPLPPSRFWTRTSGPVLPFWRVTPSERQIEREDS</sequence>
<evidence type="ECO:0000313" key="2">
    <source>
        <dbReference type="Proteomes" id="UP000708347"/>
    </source>
</evidence>
<protein>
    <recommendedName>
        <fullName evidence="3">Acetyltransferase</fullName>
    </recommendedName>
</protein>
<keyword evidence="2" id="KW-1185">Reference proteome</keyword>
<dbReference type="Gene3D" id="2.160.10.10">
    <property type="entry name" value="Hexapeptide repeat proteins"/>
    <property type="match status" value="1"/>
</dbReference>
<reference evidence="1 2" key="1">
    <citation type="submission" date="2019-05" db="EMBL/GenBank/DDBJ databases">
        <title>Mycolicibacterium sphagni ENV482 genome assembly.</title>
        <authorList>
            <person name="Chen W."/>
            <person name="Faulkner N.W."/>
            <person name="Hyman M.R."/>
        </authorList>
    </citation>
    <scope>NUCLEOTIDE SEQUENCE [LARGE SCALE GENOMIC DNA]</scope>
    <source>
        <strain evidence="1 2">ENV482</strain>
    </source>
</reference>
<proteinExistence type="predicted"/>
<comment type="caution">
    <text evidence="1">The sequence shown here is derived from an EMBL/GenBank/DDBJ whole genome shotgun (WGS) entry which is preliminary data.</text>
</comment>